<feature type="transmembrane region" description="Helical" evidence="1">
    <location>
        <begin position="47"/>
        <end position="71"/>
    </location>
</feature>
<evidence type="ECO:0000313" key="13">
    <source>
        <dbReference type="Proteomes" id="UP000283738"/>
    </source>
</evidence>
<dbReference type="OrthoDB" id="1739584at2"/>
<evidence type="ECO:0000313" key="9">
    <source>
        <dbReference type="Proteomes" id="UP000049828"/>
    </source>
</evidence>
<evidence type="ECO:0000313" key="2">
    <source>
        <dbReference type="EMBL" id="CRL35407.1"/>
    </source>
</evidence>
<name>A0A0M6WHH1_9FIRM</name>
<evidence type="ECO:0000313" key="11">
    <source>
        <dbReference type="Proteomes" id="UP000266391"/>
    </source>
</evidence>
<evidence type="ECO:0000313" key="10">
    <source>
        <dbReference type="Proteomes" id="UP000095395"/>
    </source>
</evidence>
<accession>A0A0M6WHH1</accession>
<organism evidence="2 9">
    <name type="scientific">Roseburia inulinivorans</name>
    <dbReference type="NCBI Taxonomy" id="360807"/>
    <lineage>
        <taxon>Bacteria</taxon>
        <taxon>Bacillati</taxon>
        <taxon>Bacillota</taxon>
        <taxon>Clostridia</taxon>
        <taxon>Lachnospirales</taxon>
        <taxon>Lachnospiraceae</taxon>
        <taxon>Roseburia</taxon>
    </lineage>
</organism>
<evidence type="ECO:0000313" key="3">
    <source>
        <dbReference type="EMBL" id="CUM70623.1"/>
    </source>
</evidence>
<feature type="transmembrane region" description="Helical" evidence="1">
    <location>
        <begin position="21"/>
        <end position="41"/>
    </location>
</feature>
<protein>
    <submittedName>
        <fullName evidence="2">Uncharacterized protein</fullName>
    </submittedName>
</protein>
<dbReference type="EMBL" id="CYXX01000001">
    <property type="protein sequence ID" value="CUM70623.1"/>
    <property type="molecule type" value="Genomic_DNA"/>
</dbReference>
<evidence type="ECO:0000313" key="6">
    <source>
        <dbReference type="EMBL" id="RGR71501.1"/>
    </source>
</evidence>
<keyword evidence="1" id="KW-1133">Transmembrane helix</keyword>
<evidence type="ECO:0000256" key="1">
    <source>
        <dbReference type="SAM" id="Phobius"/>
    </source>
</evidence>
<reference evidence="2" key="2">
    <citation type="submission" date="2015-05" db="EMBL/GenBank/DDBJ databases">
        <authorList>
            <person name="Wang D.B."/>
            <person name="Wang M."/>
        </authorList>
    </citation>
    <scope>NUCLEOTIDE SEQUENCE [LARGE SCALE GENOMIC DNA]</scope>
    <source>
        <strain evidence="2">L1-83</strain>
    </source>
</reference>
<dbReference type="AlphaFoldDB" id="A0A0M6WHH1"/>
<dbReference type="EMBL" id="QRHP01000001">
    <property type="protein sequence ID" value="RHF87656.1"/>
    <property type="molecule type" value="Genomic_DNA"/>
</dbReference>
<evidence type="ECO:0000313" key="12">
    <source>
        <dbReference type="Proteomes" id="UP000283701"/>
    </source>
</evidence>
<evidence type="ECO:0000313" key="7">
    <source>
        <dbReference type="EMBL" id="RHD04488.1"/>
    </source>
</evidence>
<evidence type="ECO:0000313" key="4">
    <source>
        <dbReference type="EMBL" id="CUN82640.1"/>
    </source>
</evidence>
<dbReference type="Proteomes" id="UP000049828">
    <property type="component" value="Unassembled WGS sequence"/>
</dbReference>
<dbReference type="Proteomes" id="UP000285820">
    <property type="component" value="Unassembled WGS sequence"/>
</dbReference>
<evidence type="ECO:0000313" key="14">
    <source>
        <dbReference type="Proteomes" id="UP000285820"/>
    </source>
</evidence>
<reference evidence="9" key="1">
    <citation type="submission" date="2015-05" db="EMBL/GenBank/DDBJ databases">
        <authorList>
            <consortium name="Pathogen Informatics"/>
        </authorList>
    </citation>
    <scope>NUCLEOTIDE SEQUENCE [LARGE SCALE GENOMIC DNA]</scope>
    <source>
        <strain evidence="4 10">2789STDY5608835</strain>
        <strain evidence="3">2789STDY5608887</strain>
        <strain evidence="9">L1-83</strain>
    </source>
</reference>
<dbReference type="EMBL" id="CYYR01000008">
    <property type="protein sequence ID" value="CUN82640.1"/>
    <property type="molecule type" value="Genomic_DNA"/>
</dbReference>
<dbReference type="RefSeq" id="WP_007890085.1">
    <property type="nucleotide sequence ID" value="NZ_CAKZTK010000063.1"/>
</dbReference>
<reference evidence="11 12" key="3">
    <citation type="submission" date="2018-08" db="EMBL/GenBank/DDBJ databases">
        <title>A genome reference for cultivated species of the human gut microbiota.</title>
        <authorList>
            <person name="Zou Y."/>
            <person name="Xue W."/>
            <person name="Luo G."/>
        </authorList>
    </citation>
    <scope>NUCLEOTIDE SEQUENCE [LARGE SCALE GENOMIC DNA]</scope>
    <source>
        <strain evidence="6 14">AF24-4</strain>
        <strain evidence="5 13">AF28-15</strain>
        <strain evidence="8 12">AM23-23AC</strain>
        <strain evidence="7 11">AM32-8LB</strain>
    </source>
</reference>
<keyword evidence="1" id="KW-0812">Transmembrane</keyword>
<dbReference type="Proteomes" id="UP000095395">
    <property type="component" value="Unassembled WGS sequence"/>
</dbReference>
<keyword evidence="1" id="KW-0472">Membrane</keyword>
<dbReference type="Proteomes" id="UP000283738">
    <property type="component" value="Unassembled WGS sequence"/>
</dbReference>
<dbReference type="Proteomes" id="UP000095453">
    <property type="component" value="Unassembled WGS sequence"/>
</dbReference>
<keyword evidence="9" id="KW-1185">Reference proteome</keyword>
<dbReference type="Proteomes" id="UP000283701">
    <property type="component" value="Unassembled WGS sequence"/>
</dbReference>
<dbReference type="EMBL" id="QRUN01000001">
    <property type="protein sequence ID" value="RGR71501.1"/>
    <property type="molecule type" value="Genomic_DNA"/>
</dbReference>
<dbReference type="EMBL" id="CVRS01000060">
    <property type="protein sequence ID" value="CRL35407.1"/>
    <property type="molecule type" value="Genomic_DNA"/>
</dbReference>
<dbReference type="GeneID" id="75164067"/>
<gene>
    <name evidence="8" type="ORF">DW654_02615</name>
    <name evidence="7" type="ORF">DW813_05510</name>
    <name evidence="6" type="ORF">DWY29_01365</name>
    <name evidence="5" type="ORF">DWY96_01985</name>
    <name evidence="4" type="ORF">ERS852392_01474</name>
    <name evidence="3" type="ORF">ERS852444_00090</name>
    <name evidence="2" type="ORF">RIL183_16811</name>
</gene>
<proteinExistence type="predicted"/>
<dbReference type="EMBL" id="QSIQ01000006">
    <property type="protein sequence ID" value="RHD04488.1"/>
    <property type="molecule type" value="Genomic_DNA"/>
</dbReference>
<dbReference type="Proteomes" id="UP000266391">
    <property type="component" value="Unassembled WGS sequence"/>
</dbReference>
<dbReference type="STRING" id="360807.ERS852392_01474"/>
<dbReference type="EMBL" id="QRTF01000002">
    <property type="protein sequence ID" value="RGQ54373.1"/>
    <property type="molecule type" value="Genomic_DNA"/>
</dbReference>
<evidence type="ECO:0000313" key="8">
    <source>
        <dbReference type="EMBL" id="RHF87656.1"/>
    </source>
</evidence>
<evidence type="ECO:0000313" key="5">
    <source>
        <dbReference type="EMBL" id="RGQ54373.1"/>
    </source>
</evidence>
<sequence>MKVYVSKESKKEETKSTAYSFLLVSVFGFIALILFATGVLPVHVADYMKIMLCIVMGVMLLIFFVIGIVSLRQLKTLGTQAEKENDLSSEIISWFTSTYSAKDIDESMDEEVFDQDLYFKRYEIMTRFLSKQYPDLEETFLDHLVEELYGNLFEENTK</sequence>